<gene>
    <name evidence="3" type="ORF">CATYP_10275</name>
</gene>
<sequence length="183" mass="17504">MPGQGTFTIDSNGVVTYKPAAGLTGKATTVTIVATPPAAGEGTEFTATYTPTVGAPTAAVTGVVWNDADGDGRVNFANIAHGSYMMRVVPPTGYQLTTRQPVEVTVQAAGEVDGDPIGLKPDAQPGGSSDSDGSSASVIGGVIGGIIGGIGGLIAGSSGSSGSSAPELPGAPGSGPSSTGSGV</sequence>
<name>A0ABM5QPV6_9CORY</name>
<feature type="domain" description="CshA" evidence="2">
    <location>
        <begin position="2"/>
        <end position="53"/>
    </location>
</feature>
<accession>A0ABM5QPV6</accession>
<dbReference type="RefSeq" id="WP_038607147.1">
    <property type="nucleotide sequence ID" value="NZ_CP008944.1"/>
</dbReference>
<protein>
    <recommendedName>
        <fullName evidence="2">CshA domain-containing protein</fullName>
    </recommendedName>
</protein>
<dbReference type="Pfam" id="PF19076">
    <property type="entry name" value="CshA_repeat"/>
    <property type="match status" value="1"/>
</dbReference>
<dbReference type="EMBL" id="CP008944">
    <property type="protein sequence ID" value="AIG64866.1"/>
    <property type="molecule type" value="Genomic_DNA"/>
</dbReference>
<dbReference type="Gene3D" id="2.60.40.10">
    <property type="entry name" value="Immunoglobulins"/>
    <property type="match status" value="1"/>
</dbReference>
<feature type="region of interest" description="Disordered" evidence="1">
    <location>
        <begin position="110"/>
        <end position="135"/>
    </location>
</feature>
<evidence type="ECO:0000313" key="4">
    <source>
        <dbReference type="Proteomes" id="UP000028504"/>
    </source>
</evidence>
<feature type="compositionally biased region" description="Low complexity" evidence="1">
    <location>
        <begin position="126"/>
        <end position="135"/>
    </location>
</feature>
<proteinExistence type="predicted"/>
<dbReference type="InterPro" id="IPR026395">
    <property type="entry name" value="CshA_fibril"/>
</dbReference>
<evidence type="ECO:0000256" key="1">
    <source>
        <dbReference type="SAM" id="MobiDB-lite"/>
    </source>
</evidence>
<organism evidence="3 4">
    <name type="scientific">Corynebacterium atypicum</name>
    <dbReference type="NCBI Taxonomy" id="191610"/>
    <lineage>
        <taxon>Bacteria</taxon>
        <taxon>Bacillati</taxon>
        <taxon>Actinomycetota</taxon>
        <taxon>Actinomycetes</taxon>
        <taxon>Mycobacteriales</taxon>
        <taxon>Corynebacteriaceae</taxon>
        <taxon>Corynebacterium</taxon>
    </lineage>
</organism>
<dbReference type="InterPro" id="IPR013783">
    <property type="entry name" value="Ig-like_fold"/>
</dbReference>
<reference evidence="3 4" key="1">
    <citation type="submission" date="2014-07" db="EMBL/GenBank/DDBJ databases">
        <title>Complete genome sequence of Corynebacterium atypicum DSM 44849: identifiction of the mycolic acid biosynthesis genes.</title>
        <authorList>
            <person name="Tippelt A."/>
            <person name="Mollmann S."/>
            <person name="Albersmeier A."/>
            <person name="Jaenicke S."/>
            <person name="Ruckert C."/>
            <person name="Tauch A."/>
        </authorList>
    </citation>
    <scope>NUCLEOTIDE SEQUENCE [LARGE SCALE GENOMIC DNA]</scope>
    <source>
        <strain evidence="3 4">R2070</strain>
    </source>
</reference>
<evidence type="ECO:0000313" key="3">
    <source>
        <dbReference type="EMBL" id="AIG64866.1"/>
    </source>
</evidence>
<evidence type="ECO:0000259" key="2">
    <source>
        <dbReference type="Pfam" id="PF19076"/>
    </source>
</evidence>
<feature type="region of interest" description="Disordered" evidence="1">
    <location>
        <begin position="157"/>
        <end position="183"/>
    </location>
</feature>
<dbReference type="Proteomes" id="UP000028504">
    <property type="component" value="Chromosome"/>
</dbReference>
<keyword evidence="4" id="KW-1185">Reference proteome</keyword>